<dbReference type="Gene3D" id="3.40.50.300">
    <property type="entry name" value="P-loop containing nucleotide triphosphate hydrolases"/>
    <property type="match status" value="2"/>
</dbReference>
<dbReference type="PANTHER" id="PTHR12131">
    <property type="entry name" value="ATP-DEPENDENT RNA AND DNA HELICASE"/>
    <property type="match status" value="1"/>
</dbReference>
<accession>S5DJA5</accession>
<dbReference type="InterPro" id="IPR014001">
    <property type="entry name" value="Helicase_ATP-bd"/>
</dbReference>
<evidence type="ECO:0000256" key="3">
    <source>
        <dbReference type="ARBA" id="ARBA00022806"/>
    </source>
</evidence>
<dbReference type="PROSITE" id="PS51192">
    <property type="entry name" value="HELICASE_ATP_BIND_1"/>
    <property type="match status" value="1"/>
</dbReference>
<organism evidence="7">
    <name type="scientific">Candidatus Actinomarina minuta</name>
    <dbReference type="NCBI Taxonomy" id="1389454"/>
    <lineage>
        <taxon>Bacteria</taxon>
        <taxon>Bacillati</taxon>
        <taxon>Actinomycetota</taxon>
        <taxon>Actinomycetes</taxon>
        <taxon>Candidatus Actinomarinidae</taxon>
        <taxon>Candidatus Actinomarinales</taxon>
        <taxon>Candidatus Actinomarineae</taxon>
        <taxon>Candidatus Actinomarinaceae</taxon>
        <taxon>Candidatus Actinomarina</taxon>
    </lineage>
</organism>
<dbReference type="InterPro" id="IPR011545">
    <property type="entry name" value="DEAD/DEAH_box_helicase_dom"/>
</dbReference>
<dbReference type="AlphaFoldDB" id="S5DJA5"/>
<evidence type="ECO:0000259" key="5">
    <source>
        <dbReference type="PROSITE" id="PS51192"/>
    </source>
</evidence>
<dbReference type="Pfam" id="PF00270">
    <property type="entry name" value="DEAD"/>
    <property type="match status" value="1"/>
</dbReference>
<protein>
    <submittedName>
        <fullName evidence="7">Superfamily II RNA helicase</fullName>
    </submittedName>
</protein>
<feature type="domain" description="Helicase ATP-binding" evidence="5">
    <location>
        <begin position="13"/>
        <end position="169"/>
    </location>
</feature>
<dbReference type="SMART" id="SM00490">
    <property type="entry name" value="HELICc"/>
    <property type="match status" value="1"/>
</dbReference>
<keyword evidence="1" id="KW-0547">Nucleotide-binding</keyword>
<keyword evidence="4" id="KW-0067">ATP-binding</keyword>
<dbReference type="SUPFAM" id="SSF52540">
    <property type="entry name" value="P-loop containing nucleoside triphosphate hydrolases"/>
    <property type="match status" value="1"/>
</dbReference>
<evidence type="ECO:0000259" key="6">
    <source>
        <dbReference type="PROSITE" id="PS51194"/>
    </source>
</evidence>
<evidence type="ECO:0000256" key="4">
    <source>
        <dbReference type="ARBA" id="ARBA00022840"/>
    </source>
</evidence>
<dbReference type="GO" id="GO:0004386">
    <property type="term" value="F:helicase activity"/>
    <property type="evidence" value="ECO:0007669"/>
    <property type="project" value="UniProtKB-KW"/>
</dbReference>
<feature type="domain" description="Helicase C-terminal" evidence="6">
    <location>
        <begin position="222"/>
        <end position="422"/>
    </location>
</feature>
<evidence type="ECO:0000313" key="7">
    <source>
        <dbReference type="EMBL" id="AGQ18774.1"/>
    </source>
</evidence>
<dbReference type="GO" id="GO:0070478">
    <property type="term" value="P:nuclear-transcribed mRNA catabolic process, 3'-5' exonucleolytic nonsense-mediated decay"/>
    <property type="evidence" value="ECO:0007669"/>
    <property type="project" value="TreeGrafter"/>
</dbReference>
<dbReference type="EMBL" id="KC811112">
    <property type="protein sequence ID" value="AGQ18774.1"/>
    <property type="molecule type" value="Genomic_DNA"/>
</dbReference>
<evidence type="ECO:0000256" key="2">
    <source>
        <dbReference type="ARBA" id="ARBA00022801"/>
    </source>
</evidence>
<dbReference type="Pfam" id="PF00271">
    <property type="entry name" value="Helicase_C"/>
    <property type="match status" value="1"/>
</dbReference>
<dbReference type="GO" id="GO:0005524">
    <property type="term" value="F:ATP binding"/>
    <property type="evidence" value="ECO:0007669"/>
    <property type="project" value="UniProtKB-KW"/>
</dbReference>
<keyword evidence="3 7" id="KW-0347">Helicase</keyword>
<reference evidence="7" key="1">
    <citation type="journal article" date="2013" name="Sci. Rep.">
        <title>Metagenomics uncovers a new group of low GC and ultra-small marine Actinobacteria.</title>
        <authorList>
            <person name="Ghai R."/>
            <person name="Mizuno C.M."/>
            <person name="Picazo A."/>
            <person name="Camacho A."/>
            <person name="Rodriguez-Valera F."/>
        </authorList>
    </citation>
    <scope>NUCLEOTIDE SEQUENCE</scope>
</reference>
<evidence type="ECO:0000256" key="1">
    <source>
        <dbReference type="ARBA" id="ARBA00022741"/>
    </source>
</evidence>
<dbReference type="GO" id="GO:0003676">
    <property type="term" value="F:nucleic acid binding"/>
    <property type="evidence" value="ECO:0007669"/>
    <property type="project" value="InterPro"/>
</dbReference>
<dbReference type="PANTHER" id="PTHR12131:SF1">
    <property type="entry name" value="ATP-DEPENDENT RNA HELICASE SUPV3L1, MITOCHONDRIAL-RELATED"/>
    <property type="match status" value="1"/>
</dbReference>
<dbReference type="GO" id="GO:0055087">
    <property type="term" value="C:Ski complex"/>
    <property type="evidence" value="ECO:0007669"/>
    <property type="project" value="TreeGrafter"/>
</dbReference>
<dbReference type="GO" id="GO:0016787">
    <property type="term" value="F:hydrolase activity"/>
    <property type="evidence" value="ECO:0007669"/>
    <property type="project" value="UniProtKB-KW"/>
</dbReference>
<proteinExistence type="predicted"/>
<dbReference type="SMART" id="SM00487">
    <property type="entry name" value="DEXDc"/>
    <property type="match status" value="1"/>
</dbReference>
<dbReference type="InterPro" id="IPR027417">
    <property type="entry name" value="P-loop_NTPase"/>
</dbReference>
<dbReference type="InterPro" id="IPR001650">
    <property type="entry name" value="Helicase_C-like"/>
</dbReference>
<sequence>MSYKLDSFQIDAIESLYENLNVLVTAPTGAGKTIIAERGIEEYLDKGNRVIYTTPIKALSNQKYHDFMSSGFDTGLLTGDRNENPDAGLIIATTEILRNMIFTNDERINDIGLVVLDEVHYLADKERGSTWEEIIIHLPKDIKLLCLSATIGNENEFLNWIVSQRGPTDLIQSKIRPVPLEISLITASKDDEQILAIKSTEDKRNKPIFKLDKKFKRFRKPSLSDQISYIMNKKATPCILFYFSREKVENKARYAANLNFKIKKNVQLRHLFEDIFDDITNEEYQLLNLDELYWMWSRGVAYHHAGLAPIVKEFVEFLFINRHIDILFATETLSLGINMPAKSIIIDSSFKYDGLKTRLISKSEFLQLTGRAGRRGIDSKGYAYINYDKRVENSWYNDLFDLKPNNLKSSYSNSYGSVLNLNNKYGEKKGIDMIKKSFYSYQNKLNDKALETNYKAKLKVLNEMNYFTDLKKNKLLTETHRDNLILGIELLNENNDIEFCLMFLASGISTSKYEISVHDKYNDLLTKYLITQEKVNKLEAFSGVKNKINLDITWFSIFLEFYNSDNIEYTLSKFNVTLGDFIKACREASEISQKVYSIYEIENFDKIAKKLKHNIIQKTMI</sequence>
<name>S5DJA5_9ACTN</name>
<keyword evidence="2" id="KW-0378">Hydrolase</keyword>
<dbReference type="InterPro" id="IPR050699">
    <property type="entry name" value="RNA-DNA_Helicase"/>
</dbReference>
<dbReference type="PROSITE" id="PS51194">
    <property type="entry name" value="HELICASE_CTER"/>
    <property type="match status" value="1"/>
</dbReference>